<protein>
    <submittedName>
        <fullName evidence="1">Uncharacterized protein</fullName>
    </submittedName>
</protein>
<dbReference type="EMBL" id="CACSIO010000056">
    <property type="protein sequence ID" value="CAA0124027.1"/>
    <property type="molecule type" value="Genomic_DNA"/>
</dbReference>
<sequence length="267" mass="30095">MLECSRRIPYTLPLIPIPIQSSWIMNMLRFFTLFMVISALAGCAQAPSTPADANQNDFKYKDIQNARLQIRVTSTRPELQLNTETAAYDIAKGIKKRWPEVTLLYPEDLTEPDAILVVVINEYSVDYKTRPDVIYVPDPELAARRAEYTLHETITRLETNATLIAFHSGTRLWAGDLTVADVDDNRLETGCFSESCRHTGIQKTVTFDLIKTPNQASPNPQFVNAKTFEQMLVALGSDVGDQWPDANCREDGLGNCFVDSWRKAFAQ</sequence>
<dbReference type="AlphaFoldDB" id="A0A5S9QXJ1"/>
<evidence type="ECO:0000313" key="1">
    <source>
        <dbReference type="EMBL" id="CAA0124027.1"/>
    </source>
</evidence>
<evidence type="ECO:0000313" key="2">
    <source>
        <dbReference type="Proteomes" id="UP000441399"/>
    </source>
</evidence>
<name>A0A5S9QXJ1_9GAMM</name>
<accession>A0A5S9QXJ1</accession>
<gene>
    <name evidence="1" type="ORF">OPDIPICF_02956</name>
</gene>
<proteinExistence type="predicted"/>
<keyword evidence="2" id="KW-1185">Reference proteome</keyword>
<dbReference type="Proteomes" id="UP000441399">
    <property type="component" value="Unassembled WGS sequence"/>
</dbReference>
<reference evidence="1 2" key="1">
    <citation type="submission" date="2019-11" db="EMBL/GenBank/DDBJ databases">
        <authorList>
            <person name="Holert J."/>
        </authorList>
    </citation>
    <scope>NUCLEOTIDE SEQUENCE [LARGE SCALE GENOMIC DNA]</scope>
    <source>
        <strain evidence="1">SB11_3</strain>
    </source>
</reference>
<organism evidence="1 2">
    <name type="scientific">BD1-7 clade bacterium</name>
    <dbReference type="NCBI Taxonomy" id="2029982"/>
    <lineage>
        <taxon>Bacteria</taxon>
        <taxon>Pseudomonadati</taxon>
        <taxon>Pseudomonadota</taxon>
        <taxon>Gammaproteobacteria</taxon>
        <taxon>Cellvibrionales</taxon>
        <taxon>Spongiibacteraceae</taxon>
        <taxon>BD1-7 clade</taxon>
    </lineage>
</organism>